<dbReference type="SUPFAM" id="SSF52317">
    <property type="entry name" value="Class I glutamine amidotransferase-like"/>
    <property type="match status" value="1"/>
</dbReference>
<proteinExistence type="inferred from homology"/>
<keyword evidence="2" id="KW-0645">Protease</keyword>
<evidence type="ECO:0000313" key="6">
    <source>
        <dbReference type="Proteomes" id="UP000518300"/>
    </source>
</evidence>
<keyword evidence="4" id="KW-0720">Serine protease</keyword>
<evidence type="ECO:0000313" key="5">
    <source>
        <dbReference type="EMBL" id="NMO17460.1"/>
    </source>
</evidence>
<dbReference type="RefSeq" id="WP_169346742.1">
    <property type="nucleotide sequence ID" value="NZ_JABBJJ010000099.1"/>
</dbReference>
<dbReference type="CDD" id="cd03129">
    <property type="entry name" value="GAT1_Peptidase_E_like"/>
    <property type="match status" value="1"/>
</dbReference>
<dbReference type="GO" id="GO:0006508">
    <property type="term" value="P:proteolysis"/>
    <property type="evidence" value="ECO:0007669"/>
    <property type="project" value="UniProtKB-KW"/>
</dbReference>
<dbReference type="AlphaFoldDB" id="A0A848LIB7"/>
<dbReference type="GO" id="GO:0016740">
    <property type="term" value="F:transferase activity"/>
    <property type="evidence" value="ECO:0007669"/>
    <property type="project" value="UniProtKB-KW"/>
</dbReference>
<dbReference type="InterPro" id="IPR005320">
    <property type="entry name" value="Peptidase_S51"/>
</dbReference>
<name>A0A848LIB7_9BACT</name>
<dbReference type="Pfam" id="PF03575">
    <property type="entry name" value="Peptidase_S51"/>
    <property type="match status" value="1"/>
</dbReference>
<dbReference type="EMBL" id="JABBJJ010000099">
    <property type="protein sequence ID" value="NMO17460.1"/>
    <property type="molecule type" value="Genomic_DNA"/>
</dbReference>
<keyword evidence="3" id="KW-0378">Hydrolase</keyword>
<protein>
    <submittedName>
        <fullName evidence="5">Type 1 glutamine amidotransferase-like domain-containing protein</fullName>
    </submittedName>
</protein>
<sequence length="238" mass="25471">MKPSLKPLFLLADSSPLFWRGADGPFLDCLRTLTRDDPSVPPLRAAYLGASNGDVPEFYELFTGAMSLAGITHCRMIPSRPTGEDLAWLSVAHVILLAGGDPLLGWETFRGNGVESLLRERHRDGAVLMGISAGAMQLGTQAWSDPPPPELALFPVLGLAPFIVGVHEAPDWTELKRALRAAGPGARGIGIPLGGGARVHPDGTLEPLRHALVEFRNEGGTLREGRIDPRPGQSLVTR</sequence>
<comment type="caution">
    <text evidence="5">The sequence shown here is derived from an EMBL/GenBank/DDBJ whole genome shotgun (WGS) entry which is preliminary data.</text>
</comment>
<keyword evidence="5" id="KW-0808">Transferase</keyword>
<evidence type="ECO:0000256" key="1">
    <source>
        <dbReference type="ARBA" id="ARBA00006534"/>
    </source>
</evidence>
<dbReference type="GO" id="GO:0008236">
    <property type="term" value="F:serine-type peptidase activity"/>
    <property type="evidence" value="ECO:0007669"/>
    <property type="project" value="UniProtKB-KW"/>
</dbReference>
<keyword evidence="6" id="KW-1185">Reference proteome</keyword>
<dbReference type="Proteomes" id="UP000518300">
    <property type="component" value="Unassembled WGS sequence"/>
</dbReference>
<accession>A0A848LIB7</accession>
<evidence type="ECO:0000256" key="4">
    <source>
        <dbReference type="ARBA" id="ARBA00022825"/>
    </source>
</evidence>
<reference evidence="5 6" key="1">
    <citation type="submission" date="2020-04" db="EMBL/GenBank/DDBJ databases">
        <title>Draft genome of Pyxidicoccus fallax type strain.</title>
        <authorList>
            <person name="Whitworth D.E."/>
        </authorList>
    </citation>
    <scope>NUCLEOTIDE SEQUENCE [LARGE SCALE GENOMIC DNA]</scope>
    <source>
        <strain evidence="5 6">DSM 14698</strain>
    </source>
</reference>
<gene>
    <name evidence="5" type="ORF">HG543_21720</name>
</gene>
<comment type="similarity">
    <text evidence="1">Belongs to the peptidase S51 family.</text>
</comment>
<dbReference type="Gene3D" id="3.40.50.880">
    <property type="match status" value="1"/>
</dbReference>
<evidence type="ECO:0000256" key="2">
    <source>
        <dbReference type="ARBA" id="ARBA00022670"/>
    </source>
</evidence>
<keyword evidence="5" id="KW-0315">Glutamine amidotransferase</keyword>
<evidence type="ECO:0000256" key="3">
    <source>
        <dbReference type="ARBA" id="ARBA00022801"/>
    </source>
</evidence>
<dbReference type="InterPro" id="IPR029062">
    <property type="entry name" value="Class_I_gatase-like"/>
</dbReference>
<organism evidence="5 6">
    <name type="scientific">Pyxidicoccus fallax</name>
    <dbReference type="NCBI Taxonomy" id="394095"/>
    <lineage>
        <taxon>Bacteria</taxon>
        <taxon>Pseudomonadati</taxon>
        <taxon>Myxococcota</taxon>
        <taxon>Myxococcia</taxon>
        <taxon>Myxococcales</taxon>
        <taxon>Cystobacterineae</taxon>
        <taxon>Myxococcaceae</taxon>
        <taxon>Pyxidicoccus</taxon>
    </lineage>
</organism>